<proteinExistence type="predicted"/>
<feature type="domain" description="SnoaL-like" evidence="2">
    <location>
        <begin position="32"/>
        <end position="146"/>
    </location>
</feature>
<feature type="chain" id="PRO_5030819684" evidence="1">
    <location>
        <begin position="22"/>
        <end position="152"/>
    </location>
</feature>
<name>A0A7X6BA51_9SPHN</name>
<organism evidence="3 4">
    <name type="scientific">Sphingopyxis italica</name>
    <dbReference type="NCBI Taxonomy" id="1129133"/>
    <lineage>
        <taxon>Bacteria</taxon>
        <taxon>Pseudomonadati</taxon>
        <taxon>Pseudomonadota</taxon>
        <taxon>Alphaproteobacteria</taxon>
        <taxon>Sphingomonadales</taxon>
        <taxon>Sphingomonadaceae</taxon>
        <taxon>Sphingopyxis</taxon>
    </lineage>
</organism>
<dbReference type="Gene3D" id="3.10.450.50">
    <property type="match status" value="1"/>
</dbReference>
<dbReference type="Pfam" id="PF13474">
    <property type="entry name" value="SnoaL_3"/>
    <property type="match status" value="1"/>
</dbReference>
<feature type="signal peptide" evidence="1">
    <location>
        <begin position="1"/>
        <end position="21"/>
    </location>
</feature>
<evidence type="ECO:0000313" key="4">
    <source>
        <dbReference type="Proteomes" id="UP000535078"/>
    </source>
</evidence>
<protein>
    <submittedName>
        <fullName evidence="3">Uncharacterized protein (TIGR02246 family)</fullName>
    </submittedName>
</protein>
<dbReference type="EMBL" id="JAATIT010000004">
    <property type="protein sequence ID" value="NJB90766.1"/>
    <property type="molecule type" value="Genomic_DNA"/>
</dbReference>
<keyword evidence="4" id="KW-1185">Reference proteome</keyword>
<dbReference type="InterPro" id="IPR037401">
    <property type="entry name" value="SnoaL-like"/>
</dbReference>
<dbReference type="SUPFAM" id="SSF54427">
    <property type="entry name" value="NTF2-like"/>
    <property type="match status" value="1"/>
</dbReference>
<evidence type="ECO:0000313" key="3">
    <source>
        <dbReference type="EMBL" id="NJB90766.1"/>
    </source>
</evidence>
<sequence>MRGIKQAMFGLALVIAVPAHAVPTPDYQAATATLAQYKQAIESRDLSGVEALFAPDAQIFESGGVEGNFVHYRDHHLAPELKAFKSFAFKGYKVSVRGEGEVAIATETYSYTIILASGETVERDGVATSVLKWTDGKWRIINLHSSSRKPKS</sequence>
<reference evidence="3 4" key="1">
    <citation type="submission" date="2020-03" db="EMBL/GenBank/DDBJ databases">
        <title>Genomic Encyclopedia of Type Strains, Phase IV (KMG-IV): sequencing the most valuable type-strain genomes for metagenomic binning, comparative biology and taxonomic classification.</title>
        <authorList>
            <person name="Goeker M."/>
        </authorList>
    </citation>
    <scope>NUCLEOTIDE SEQUENCE [LARGE SCALE GENOMIC DNA]</scope>
    <source>
        <strain evidence="3 4">DSM 25229</strain>
    </source>
</reference>
<dbReference type="RefSeq" id="WP_054731767.1">
    <property type="nucleotide sequence ID" value="NZ_JAATIT010000004.1"/>
</dbReference>
<dbReference type="AlphaFoldDB" id="A0A7X6BA51"/>
<dbReference type="Proteomes" id="UP000535078">
    <property type="component" value="Unassembled WGS sequence"/>
</dbReference>
<accession>A0A7X6BA51</accession>
<gene>
    <name evidence="3" type="ORF">GGR90_002968</name>
</gene>
<keyword evidence="1" id="KW-0732">Signal</keyword>
<evidence type="ECO:0000259" key="2">
    <source>
        <dbReference type="Pfam" id="PF13474"/>
    </source>
</evidence>
<evidence type="ECO:0000256" key="1">
    <source>
        <dbReference type="SAM" id="SignalP"/>
    </source>
</evidence>
<dbReference type="InterPro" id="IPR032710">
    <property type="entry name" value="NTF2-like_dom_sf"/>
</dbReference>
<comment type="caution">
    <text evidence="3">The sequence shown here is derived from an EMBL/GenBank/DDBJ whole genome shotgun (WGS) entry which is preliminary data.</text>
</comment>